<protein>
    <submittedName>
        <fullName evidence="6">Membrane protein</fullName>
    </submittedName>
</protein>
<keyword evidence="3 5" id="KW-1133">Transmembrane helix</keyword>
<dbReference type="GO" id="GO:0012505">
    <property type="term" value="C:endomembrane system"/>
    <property type="evidence" value="ECO:0007669"/>
    <property type="project" value="UniProtKB-SubCell"/>
</dbReference>
<evidence type="ECO:0000313" key="6">
    <source>
        <dbReference type="EMBL" id="ETY73217.1"/>
    </source>
</evidence>
<proteinExistence type="predicted"/>
<dbReference type="PATRIC" id="fig|1400520.3.peg.2569"/>
<dbReference type="EMBL" id="AWWK01000066">
    <property type="protein sequence ID" value="ETY73217.1"/>
    <property type="molecule type" value="Genomic_DNA"/>
</dbReference>
<evidence type="ECO:0000256" key="4">
    <source>
        <dbReference type="ARBA" id="ARBA00023136"/>
    </source>
</evidence>
<evidence type="ECO:0000256" key="3">
    <source>
        <dbReference type="ARBA" id="ARBA00022989"/>
    </source>
</evidence>
<feature type="transmembrane region" description="Helical" evidence="5">
    <location>
        <begin position="114"/>
        <end position="135"/>
    </location>
</feature>
<dbReference type="OrthoDB" id="188924at2"/>
<keyword evidence="4 5" id="KW-0472">Membrane</keyword>
<feature type="transmembrane region" description="Helical" evidence="5">
    <location>
        <begin position="52"/>
        <end position="74"/>
    </location>
</feature>
<reference evidence="6 7" key="1">
    <citation type="journal article" date="2014" name="Genome Announc.">
        <title>Genome Sequence of Lactobacillus fabifermentans Strain T30PCM01, Isolated from Fermenting Grape Marc.</title>
        <authorList>
            <person name="Treu L."/>
            <person name="Vendramin V."/>
            <person name="Bovo B."/>
            <person name="Giacomini A."/>
            <person name="Corich V."/>
            <person name="Campanaro S."/>
        </authorList>
    </citation>
    <scope>NUCLEOTIDE SEQUENCE [LARGE SCALE GENOMIC DNA]</scope>
    <source>
        <strain evidence="6 7">T30PCM01</strain>
    </source>
</reference>
<accession>W6T5D2</accession>
<comment type="subcellular location">
    <subcellularLocation>
        <location evidence="1">Endomembrane system</location>
        <topology evidence="1">Multi-pass membrane protein</topology>
    </subcellularLocation>
</comment>
<dbReference type="AlphaFoldDB" id="W6T5D2"/>
<dbReference type="Pfam" id="PF01988">
    <property type="entry name" value="VIT1"/>
    <property type="match status" value="2"/>
</dbReference>
<feature type="transmembrane region" description="Helical" evidence="5">
    <location>
        <begin position="173"/>
        <end position="195"/>
    </location>
</feature>
<dbReference type="InterPro" id="IPR008217">
    <property type="entry name" value="Ccc1_fam"/>
</dbReference>
<dbReference type="HOGENOM" id="CLU_038957_3_1_9"/>
<evidence type="ECO:0000256" key="1">
    <source>
        <dbReference type="ARBA" id="ARBA00004127"/>
    </source>
</evidence>
<dbReference type="GO" id="GO:0005384">
    <property type="term" value="F:manganese ion transmembrane transporter activity"/>
    <property type="evidence" value="ECO:0007669"/>
    <property type="project" value="InterPro"/>
</dbReference>
<evidence type="ECO:0000256" key="2">
    <source>
        <dbReference type="ARBA" id="ARBA00022692"/>
    </source>
</evidence>
<feature type="transmembrane region" description="Helical" evidence="5">
    <location>
        <begin position="21"/>
        <end position="46"/>
    </location>
</feature>
<dbReference type="eggNOG" id="COG1814">
    <property type="taxonomic scope" value="Bacteria"/>
</dbReference>
<dbReference type="PANTHER" id="PTHR31851">
    <property type="entry name" value="FE(2+)/MN(2+) TRANSPORTER PCL1"/>
    <property type="match status" value="1"/>
</dbReference>
<name>W6T5D2_9LACO</name>
<keyword evidence="2 5" id="KW-0812">Transmembrane</keyword>
<feature type="transmembrane region" description="Helical" evidence="5">
    <location>
        <begin position="141"/>
        <end position="161"/>
    </location>
</feature>
<sequence length="200" mass="21137">MLTTLKQWQDRYFHFWDRLNVLRAGILGANDGIISVSGIVLGAVGADMSNTTLFISGISGMVAGACSMAGGEFVSVSAQKDVQLAKLNAQTTPNQRVTDFYQTRIHEIDLLNPLHAATMSFLSFLLGAVIPLLAISLSAPAWRLTNTLLAMAAALTINATVSAHNAEVPLAKVILRNILVGLVTALVTYVMGTLLGGNVG</sequence>
<evidence type="ECO:0000313" key="7">
    <source>
        <dbReference type="Proteomes" id="UP000019247"/>
    </source>
</evidence>
<gene>
    <name evidence="6" type="ORF">LFAB_13140</name>
</gene>
<evidence type="ECO:0000256" key="5">
    <source>
        <dbReference type="SAM" id="Phobius"/>
    </source>
</evidence>
<dbReference type="GO" id="GO:0030026">
    <property type="term" value="P:intracellular manganese ion homeostasis"/>
    <property type="evidence" value="ECO:0007669"/>
    <property type="project" value="InterPro"/>
</dbReference>
<dbReference type="Proteomes" id="UP000019247">
    <property type="component" value="Unassembled WGS sequence"/>
</dbReference>
<dbReference type="STRING" id="1400520.LFAB_13140"/>
<dbReference type="RefSeq" id="WP_156093482.1">
    <property type="nucleotide sequence ID" value="NZ_KK036516.1"/>
</dbReference>
<comment type="caution">
    <text evidence="6">The sequence shown here is derived from an EMBL/GenBank/DDBJ whole genome shotgun (WGS) entry which is preliminary data.</text>
</comment>
<organism evidence="6 7">
    <name type="scientific">Lactiplantibacillus fabifermentans T30PCM01</name>
    <dbReference type="NCBI Taxonomy" id="1400520"/>
    <lineage>
        <taxon>Bacteria</taxon>
        <taxon>Bacillati</taxon>
        <taxon>Bacillota</taxon>
        <taxon>Bacilli</taxon>
        <taxon>Lactobacillales</taxon>
        <taxon>Lactobacillaceae</taxon>
        <taxon>Lactiplantibacillus</taxon>
    </lineage>
</organism>